<evidence type="ECO:0000256" key="6">
    <source>
        <dbReference type="SAM" id="Phobius"/>
    </source>
</evidence>
<feature type="transmembrane region" description="Helical" evidence="6">
    <location>
        <begin position="7"/>
        <end position="26"/>
    </location>
</feature>
<dbReference type="InterPro" id="IPR029055">
    <property type="entry name" value="Ntn_hydrolases_N"/>
</dbReference>
<dbReference type="InterPro" id="IPR043147">
    <property type="entry name" value="Penicillin_amidase_A-knob"/>
</dbReference>
<sequence>MRAVKKIFLTLLVVVFILAIAFTFYLSGLKPTYDGQLQLPNLSSEVKVHFDNHAIPHIYAENTMDAYKALGYVHAQERLFQMELMRRIAPGRLSEMFGKDLLETDKFFKTVGIHRMAKEEAARLKSSNSIEFQLAQSYLDGVNYFIKNGPTPVEFTLLGLDKSEYTIEDIYNVMGYISFSFAQAQKSDPIVTAIAKNLGPEYVADLDLAGHGKTEMIRNYPQNATMEKLSAKADEIMNSLPAPTWIGSNSWVVNPTKSATGAVIFANDPHMGFSQPCVWFEAHVVTPEWERYGYHAALFPFALLLHNRNYAIGLTMFENDDIDFYYNVEPTATIKEEIKIKDADPVTIEVQISEFGPIVSDVIDGLEDKPIAMWWTYLQTEQESMEAIHLLNHAKNMDDVRKGASKIKAPGLNVMYGDKDGNIAWWASAKLHLLGDNVDRNLVLNAKDSTHTNFRWLDFTENPQAENTPWNYVYSTNNQPDSIRGGYYPGYYAPEDRALRITSLLESKEKISVDDYKAFFLDNTSTVSAKIAHEFARQIEPQNELQKEAKELLANWDGSHSRESKAPVIYQKIIYHSLKLAMENKLDSGQFEGWLNTHLMKRTFDPLFHNDSSKWWDDLKTEAKETRKQVFNKAFVVSLEELTAQLGDVKKWKWGNVHTLEHPHPIGKVEMLREYFNVGTFKMDASDAVLNKLSFVRTSTGLYPITSGPSTRRLINFADIENSQSILPTGQSGNPLSDYYDDQAEFYTKGKWRKMMMNKEEIEQKAMGTVIFKSEN</sequence>
<dbReference type="Pfam" id="PF01804">
    <property type="entry name" value="Penicil_amidase"/>
    <property type="match status" value="1"/>
</dbReference>
<dbReference type="PANTHER" id="PTHR34218">
    <property type="entry name" value="PEPTIDASE S45 PENICILLIN AMIDASE"/>
    <property type="match status" value="1"/>
</dbReference>
<name>A0A974WMC9_9BACT</name>
<dbReference type="GO" id="GO:0046872">
    <property type="term" value="F:metal ion binding"/>
    <property type="evidence" value="ECO:0007669"/>
    <property type="project" value="UniProtKB-KW"/>
</dbReference>
<reference evidence="7" key="1">
    <citation type="submission" date="2021-02" db="EMBL/GenBank/DDBJ databases">
        <title>Fulvivirga sp. S481 isolated from sea water.</title>
        <authorList>
            <person name="Bae S.S."/>
            <person name="Baek K."/>
        </authorList>
    </citation>
    <scope>NUCLEOTIDE SEQUENCE</scope>
    <source>
        <strain evidence="7">S481</strain>
    </source>
</reference>
<keyword evidence="5" id="KW-0479">Metal-binding</keyword>
<evidence type="ECO:0000256" key="5">
    <source>
        <dbReference type="PIRSR" id="PIRSR001227-2"/>
    </source>
</evidence>
<keyword evidence="2" id="KW-0378">Hydrolase</keyword>
<dbReference type="SUPFAM" id="SSF56235">
    <property type="entry name" value="N-terminal nucleophile aminohydrolases (Ntn hydrolases)"/>
    <property type="match status" value="1"/>
</dbReference>
<dbReference type="InterPro" id="IPR002692">
    <property type="entry name" value="S45"/>
</dbReference>
<feature type="binding site" evidence="5">
    <location>
        <position position="320"/>
    </location>
    <ligand>
        <name>Ca(2+)</name>
        <dbReference type="ChEBI" id="CHEBI:29108"/>
    </ligand>
</feature>
<evidence type="ECO:0000256" key="1">
    <source>
        <dbReference type="ARBA" id="ARBA00006586"/>
    </source>
</evidence>
<dbReference type="Gene3D" id="3.60.20.10">
    <property type="entry name" value="Glutamine Phosphoribosylpyrophosphate, subunit 1, domain 1"/>
    <property type="match status" value="1"/>
</dbReference>
<dbReference type="InterPro" id="IPR043146">
    <property type="entry name" value="Penicillin_amidase_N_B-knob"/>
</dbReference>
<keyword evidence="6" id="KW-1133">Transmembrane helix</keyword>
<gene>
    <name evidence="7" type="ORF">JR347_07410</name>
</gene>
<dbReference type="InterPro" id="IPR014395">
    <property type="entry name" value="Pen/GL7ACA/AHL_acylase"/>
</dbReference>
<comment type="cofactor">
    <cofactor evidence="5">
        <name>Ca(2+)</name>
        <dbReference type="ChEBI" id="CHEBI:29108"/>
    </cofactor>
    <text evidence="5">Binds 1 Ca(2+) ion per dimer.</text>
</comment>
<dbReference type="Gene3D" id="1.10.1400.10">
    <property type="match status" value="1"/>
</dbReference>
<keyword evidence="5" id="KW-0106">Calcium</keyword>
<evidence type="ECO:0000256" key="2">
    <source>
        <dbReference type="ARBA" id="ARBA00022801"/>
    </source>
</evidence>
<dbReference type="Gene3D" id="2.30.120.10">
    <property type="match status" value="1"/>
</dbReference>
<evidence type="ECO:0000313" key="7">
    <source>
        <dbReference type="EMBL" id="QSE98900.1"/>
    </source>
</evidence>
<dbReference type="KEGG" id="fuv:JR347_07410"/>
<dbReference type="Proteomes" id="UP000662783">
    <property type="component" value="Chromosome"/>
</dbReference>
<organism evidence="7 8">
    <name type="scientific">Fulvivirga lutea</name>
    <dbReference type="NCBI Taxonomy" id="2810512"/>
    <lineage>
        <taxon>Bacteria</taxon>
        <taxon>Pseudomonadati</taxon>
        <taxon>Bacteroidota</taxon>
        <taxon>Cytophagia</taxon>
        <taxon>Cytophagales</taxon>
        <taxon>Fulvivirgaceae</taxon>
        <taxon>Fulvivirga</taxon>
    </lineage>
</organism>
<dbReference type="AlphaFoldDB" id="A0A974WMC9"/>
<accession>A0A974WMC9</accession>
<feature type="binding site" evidence="5">
    <location>
        <position position="323"/>
    </location>
    <ligand>
        <name>Ca(2+)</name>
        <dbReference type="ChEBI" id="CHEBI:29108"/>
    </ligand>
</feature>
<dbReference type="CDD" id="cd03747">
    <property type="entry name" value="Ntn_PGA_like"/>
    <property type="match status" value="1"/>
</dbReference>
<dbReference type="PANTHER" id="PTHR34218:SF5">
    <property type="entry name" value="PENICILLIN ACYLASE FAMILY PROTEIN"/>
    <property type="match status" value="1"/>
</dbReference>
<evidence type="ECO:0000313" key="8">
    <source>
        <dbReference type="Proteomes" id="UP000662783"/>
    </source>
</evidence>
<keyword evidence="3" id="KW-0865">Zymogen</keyword>
<keyword evidence="6" id="KW-0812">Transmembrane</keyword>
<proteinExistence type="inferred from homology"/>
<dbReference type="EMBL" id="CP070608">
    <property type="protein sequence ID" value="QSE98900.1"/>
    <property type="molecule type" value="Genomic_DNA"/>
</dbReference>
<protein>
    <submittedName>
        <fullName evidence="7">Penicillin acylase family protein</fullName>
    </submittedName>
</protein>
<feature type="active site" description="Nucleophile" evidence="4">
    <location>
        <position position="248"/>
    </location>
</feature>
<keyword evidence="6" id="KW-0472">Membrane</keyword>
<dbReference type="Gene3D" id="1.10.439.10">
    <property type="entry name" value="Penicillin Amidohydrolase, domain 1"/>
    <property type="match status" value="1"/>
</dbReference>
<comment type="similarity">
    <text evidence="1">Belongs to the peptidase S45 family.</text>
</comment>
<keyword evidence="8" id="KW-1185">Reference proteome</keyword>
<dbReference type="GO" id="GO:0016811">
    <property type="term" value="F:hydrolase activity, acting on carbon-nitrogen (but not peptide) bonds, in linear amides"/>
    <property type="evidence" value="ECO:0007669"/>
    <property type="project" value="InterPro"/>
</dbReference>
<dbReference type="PIRSF" id="PIRSF001227">
    <property type="entry name" value="Pen_acylase"/>
    <property type="match status" value="1"/>
</dbReference>
<dbReference type="InterPro" id="IPR023343">
    <property type="entry name" value="Penicillin_amidase_dom1"/>
</dbReference>
<dbReference type="GO" id="GO:0017000">
    <property type="term" value="P:antibiotic biosynthetic process"/>
    <property type="evidence" value="ECO:0007669"/>
    <property type="project" value="InterPro"/>
</dbReference>
<dbReference type="RefSeq" id="WP_205723414.1">
    <property type="nucleotide sequence ID" value="NZ_CP070608.1"/>
</dbReference>
<evidence type="ECO:0000256" key="3">
    <source>
        <dbReference type="ARBA" id="ARBA00023145"/>
    </source>
</evidence>
<evidence type="ECO:0000256" key="4">
    <source>
        <dbReference type="PIRSR" id="PIRSR001227-1"/>
    </source>
</evidence>